<protein>
    <recommendedName>
        <fullName evidence="1">PD-(D/E)XK endonuclease-like domain-containing protein</fullName>
    </recommendedName>
</protein>
<evidence type="ECO:0000259" key="1">
    <source>
        <dbReference type="Pfam" id="PF12705"/>
    </source>
</evidence>
<keyword evidence="3" id="KW-1185">Reference proteome</keyword>
<dbReference type="EMBL" id="CP013355">
    <property type="protein sequence ID" value="AMC11365.1"/>
    <property type="molecule type" value="Genomic_DNA"/>
</dbReference>
<dbReference type="Proteomes" id="UP000059672">
    <property type="component" value="Chromosome"/>
</dbReference>
<accession>A0A120IED7</accession>
<dbReference type="Pfam" id="PF12705">
    <property type="entry name" value="PDDEXK_1"/>
    <property type="match status" value="1"/>
</dbReference>
<dbReference type="InterPro" id="IPR038726">
    <property type="entry name" value="PDDEXK_AddAB-type"/>
</dbReference>
<dbReference type="PATRIC" id="fig|1622118.3.peg.1834"/>
<gene>
    <name evidence="2" type="ORF">Lupro_08875</name>
</gene>
<evidence type="ECO:0000313" key="2">
    <source>
        <dbReference type="EMBL" id="AMC11365.1"/>
    </source>
</evidence>
<dbReference type="AlphaFoldDB" id="A0A120IED7"/>
<name>A0A120IED7_9FLAO</name>
<reference evidence="2 3" key="2">
    <citation type="journal article" date="2016" name="Int. J. Syst. Evol. Microbiol.">
        <title>Lutibacter profundi sp. nov., isolated from a deep-sea hydrothermal system on the Arctic Mid-Ocean Ridge and emended description of the genus Lutibacter.</title>
        <authorList>
            <person name="Le Moine Bauer S."/>
            <person name="Roalkvam I."/>
            <person name="Steen I.H."/>
            <person name="Dahle H."/>
        </authorList>
    </citation>
    <scope>NUCLEOTIDE SEQUENCE [LARGE SCALE GENOMIC DNA]</scope>
    <source>
        <strain evidence="2 3">LP1</strain>
    </source>
</reference>
<dbReference type="STRING" id="1622118.Lupro_08875"/>
<sequence>MNSFISKVVNTIFSKHKKYDNLIFVLPSQRACLFLKEEIQKKIPTSSFLPKIISIENYIQEIGNINLIDNTQLLFEFYSIYKQNVPKDKIEPFDVFSQWATIALHDFNEIDSYLVNSKEFFTNLSDIKKLNEWFQDKKPTKLVVNYIQFFEYLHILYQTLSEKLKNNKFGYQGLIYREAKNNLESYINKNKNNHIFFAGFNALNKAEECIIKELLTNNIATVYWDANESILNSSNEAGVFLRKYKNEWSYYKKNPFLWIENEKQVNKNINIIGAPKNITQIKYVGELLSKLNDFNKTALILADENLLTLTLNSLPNNVKNINITMGYPLKDIPIANLFEKLFKLHLNQHKFHKTEEQQFYYKDVLEVLNDPFLNKVQGSNLLQKISTQIKSENNIFLEVTLLKKYVLPNEVNKLTLLFSLLNFSKDINKIIKKCSELIQNLKQHAIGIEKEYLYRFYTVFQQLETLNKTYNHITDLKTLALFYNQILQNEKLFFQGEPLQGLQLMGMLETRALDFETIIITSVNEGVLPAGKNETSFIPFDAKKHFGLPTYQEKDSIFSYHFQRLLQRTKNIYLIYNTETDGYGSGEKSRFLTQLEINNPTITKTIISPNVQYLEFPLIQIKKTAEVLEKLKKVFTRGISPSALATYMYNPIRFYEQKILEIKEDNEVEEIIESNTMGSVIHGVLEAMYKPYLGKILNKNNIVEMQKNCSILLHRYFEKLYLKGNIISGKNKLIFEVSKNYINRFLQQELILINQTKQLKIIALEENLSAEIFIEGIDFPIRINGFVDRIDELDGVTRIIDYKTGKVEARELKIADFSVITEDYKYTKALQVMLYSYLYVSKIKKPTIKLESGIISFKNLSSGFLRVNLSEEPRGKNYEVTEEKIQNFMNEIKNLIREILNPEIPFIENTDLPFKIKK</sequence>
<dbReference type="KEGG" id="lut:Lupro_08875"/>
<proteinExistence type="predicted"/>
<dbReference type="InterPro" id="IPR027417">
    <property type="entry name" value="P-loop_NTPase"/>
</dbReference>
<feature type="domain" description="PD-(D/E)XK endonuclease-like" evidence="1">
    <location>
        <begin position="639"/>
        <end position="909"/>
    </location>
</feature>
<dbReference type="RefSeq" id="WP_068208947.1">
    <property type="nucleotide sequence ID" value="NZ_CP013355.1"/>
</dbReference>
<dbReference type="SUPFAM" id="SSF52540">
    <property type="entry name" value="P-loop containing nucleoside triphosphate hydrolases"/>
    <property type="match status" value="1"/>
</dbReference>
<reference evidence="3" key="1">
    <citation type="submission" date="2015-12" db="EMBL/GenBank/DDBJ databases">
        <title>Complete genome sequence of Lutibacter profundus strain LP1.</title>
        <authorList>
            <person name="Wissuwa J."/>
            <person name="Le Moine Bauer S."/>
            <person name="Stokke R."/>
            <person name="Dahle H."/>
            <person name="Steen I.H."/>
        </authorList>
    </citation>
    <scope>NUCLEOTIDE SEQUENCE [LARGE SCALE GENOMIC DNA]</scope>
    <source>
        <strain evidence="3">LP1</strain>
    </source>
</reference>
<dbReference type="InterPro" id="IPR011604">
    <property type="entry name" value="PDDEXK-like_dom_sf"/>
</dbReference>
<dbReference type="InterPro" id="IPR011335">
    <property type="entry name" value="Restrct_endonuc-II-like"/>
</dbReference>
<organism evidence="2 3">
    <name type="scientific">Lutibacter profundi</name>
    <dbReference type="NCBI Taxonomy" id="1622118"/>
    <lineage>
        <taxon>Bacteria</taxon>
        <taxon>Pseudomonadati</taxon>
        <taxon>Bacteroidota</taxon>
        <taxon>Flavobacteriia</taxon>
        <taxon>Flavobacteriales</taxon>
        <taxon>Flavobacteriaceae</taxon>
        <taxon>Lutibacter</taxon>
    </lineage>
</organism>
<dbReference type="SUPFAM" id="SSF52980">
    <property type="entry name" value="Restriction endonuclease-like"/>
    <property type="match status" value="1"/>
</dbReference>
<evidence type="ECO:0000313" key="3">
    <source>
        <dbReference type="Proteomes" id="UP000059672"/>
    </source>
</evidence>
<dbReference type="Gene3D" id="3.90.320.10">
    <property type="match status" value="1"/>
</dbReference>
<dbReference type="OrthoDB" id="9762792at2"/>